<proteinExistence type="predicted"/>
<accession>A0A1G8DLY8</accession>
<dbReference type="PROSITE" id="PS50209">
    <property type="entry name" value="CARD"/>
    <property type="match status" value="1"/>
</dbReference>
<dbReference type="RefSeq" id="WP_143021865.1">
    <property type="nucleotide sequence ID" value="NZ_FNDQ01000007.1"/>
</dbReference>
<organism evidence="2 3">
    <name type="scientific">Myroides phaeus</name>
    <dbReference type="NCBI Taxonomy" id="702745"/>
    <lineage>
        <taxon>Bacteria</taxon>
        <taxon>Pseudomonadati</taxon>
        <taxon>Bacteroidota</taxon>
        <taxon>Flavobacteriia</taxon>
        <taxon>Flavobacteriales</taxon>
        <taxon>Flavobacteriaceae</taxon>
        <taxon>Myroides</taxon>
    </lineage>
</organism>
<dbReference type="Proteomes" id="UP000243588">
    <property type="component" value="Unassembled WGS sequence"/>
</dbReference>
<dbReference type="InterPro" id="IPR001315">
    <property type="entry name" value="CARD"/>
</dbReference>
<dbReference type="AlphaFoldDB" id="A0A1G8DLY8"/>
<sequence>MNDMGTVSNPYVISINKATYTSLGVVNPIEADFNIEDGILSIKPGFKNGAWNKQKAPNDRPETTEDDIYQYGNVAIGVDRVDSVPEGSLEIAKKAKLYVEGDTFVNGTIYSQTSTYADYVFEKYFLGESAIKYDYDFKDLAYVKNFVKENHHLPGVTPIGDLNKAANGYIVDYSKLVIEQLEKIEELYLHIIEQDEVNKKQQEHINNLELRMQKMEELLNNL</sequence>
<dbReference type="EMBL" id="FNDQ01000007">
    <property type="protein sequence ID" value="SDH58714.1"/>
    <property type="molecule type" value="Genomic_DNA"/>
</dbReference>
<feature type="domain" description="CARD" evidence="1">
    <location>
        <begin position="162"/>
        <end position="222"/>
    </location>
</feature>
<keyword evidence="3" id="KW-1185">Reference proteome</keyword>
<gene>
    <name evidence="2" type="ORF">SAMN05421818_10791</name>
</gene>
<name>A0A1G8DLY8_9FLAO</name>
<evidence type="ECO:0000259" key="1">
    <source>
        <dbReference type="PROSITE" id="PS50209"/>
    </source>
</evidence>
<evidence type="ECO:0000313" key="3">
    <source>
        <dbReference type="Proteomes" id="UP000243588"/>
    </source>
</evidence>
<reference evidence="3" key="1">
    <citation type="submission" date="2016-10" db="EMBL/GenBank/DDBJ databases">
        <authorList>
            <person name="Varghese N."/>
            <person name="Submissions S."/>
        </authorList>
    </citation>
    <scope>NUCLEOTIDE SEQUENCE [LARGE SCALE GENOMIC DNA]</scope>
    <source>
        <strain evidence="3">DSM 23313</strain>
    </source>
</reference>
<dbReference type="STRING" id="702745.SAMN05421818_10791"/>
<protein>
    <recommendedName>
        <fullName evidence="1">CARD domain-containing protein</fullName>
    </recommendedName>
</protein>
<evidence type="ECO:0000313" key="2">
    <source>
        <dbReference type="EMBL" id="SDH58714.1"/>
    </source>
</evidence>